<keyword evidence="8" id="KW-0325">Glycoprotein</keyword>
<proteinExistence type="inferred from homology"/>
<evidence type="ECO:0000256" key="2">
    <source>
        <dbReference type="ARBA" id="ARBA00008685"/>
    </source>
</evidence>
<dbReference type="GO" id="GO:0005886">
    <property type="term" value="C:plasma membrane"/>
    <property type="evidence" value="ECO:0007669"/>
    <property type="project" value="UniProtKB-SubCell"/>
</dbReference>
<keyword evidence="7" id="KW-0675">Receptor</keyword>
<dbReference type="VEuPathDB" id="VectorBase:PPAPM1_006883"/>
<feature type="domain" description="Ionotropic glutamate receptor C-terminal" evidence="9">
    <location>
        <begin position="349"/>
        <end position="599"/>
    </location>
</feature>
<dbReference type="SUPFAM" id="SSF53850">
    <property type="entry name" value="Periplasmic binding protein-like II"/>
    <property type="match status" value="1"/>
</dbReference>
<accession>A0A3F2ZEM7</accession>
<dbReference type="GO" id="GO:0050906">
    <property type="term" value="P:detection of stimulus involved in sensory perception"/>
    <property type="evidence" value="ECO:0007669"/>
    <property type="project" value="UniProtKB-ARBA"/>
</dbReference>
<dbReference type="PANTHER" id="PTHR42643">
    <property type="entry name" value="IONOTROPIC RECEPTOR 20A-RELATED"/>
    <property type="match status" value="1"/>
</dbReference>
<comment type="subcellular location">
    <subcellularLocation>
        <location evidence="1">Cell membrane</location>
        <topology evidence="1">Multi-pass membrane protein</topology>
    </subcellularLocation>
</comment>
<keyword evidence="6" id="KW-0472">Membrane</keyword>
<feature type="domain" description="Putative ionotropic receptor ligand binding" evidence="10">
    <location>
        <begin position="37"/>
        <end position="220"/>
    </location>
</feature>
<keyword evidence="3" id="KW-1003">Cell membrane</keyword>
<evidence type="ECO:0000256" key="7">
    <source>
        <dbReference type="ARBA" id="ARBA00023170"/>
    </source>
</evidence>
<dbReference type="AlphaFoldDB" id="A0A3F2ZEM7"/>
<dbReference type="InterPro" id="IPR052192">
    <property type="entry name" value="Insect_Ionotropic_Sensory_Rcpt"/>
</dbReference>
<name>A0A3F2ZEM7_PHLPP</name>
<dbReference type="Pfam" id="PF24061">
    <property type="entry name" value="LBD_receptor"/>
    <property type="match status" value="1"/>
</dbReference>
<dbReference type="PANTHER" id="PTHR42643:SF30">
    <property type="entry name" value="IONOTROPIC RECEPTOR 40A-RELATED"/>
    <property type="match status" value="1"/>
</dbReference>
<keyword evidence="4" id="KW-0812">Transmembrane</keyword>
<evidence type="ECO:0000256" key="5">
    <source>
        <dbReference type="ARBA" id="ARBA00022989"/>
    </source>
</evidence>
<dbReference type="Gene3D" id="3.40.190.10">
    <property type="entry name" value="Periplasmic binding protein-like II"/>
    <property type="match status" value="1"/>
</dbReference>
<evidence type="ECO:0000313" key="11">
    <source>
        <dbReference type="EnsemblMetazoa" id="PPAI013278-PA"/>
    </source>
</evidence>
<evidence type="ECO:0000256" key="4">
    <source>
        <dbReference type="ARBA" id="ARBA00022692"/>
    </source>
</evidence>
<comment type="similarity">
    <text evidence="2">Belongs to the glutamate-gated ion channel (TC 1.A.10.1) family.</text>
</comment>
<evidence type="ECO:0000259" key="10">
    <source>
        <dbReference type="Pfam" id="PF24061"/>
    </source>
</evidence>
<dbReference type="EnsemblMetazoa" id="PPAI013278-RA">
    <property type="protein sequence ID" value="PPAI013278-PA"/>
    <property type="gene ID" value="PPAI013278"/>
</dbReference>
<reference evidence="11" key="1">
    <citation type="submission" date="2022-08" db="UniProtKB">
        <authorList>
            <consortium name="EnsemblMetazoa"/>
        </authorList>
    </citation>
    <scope>IDENTIFICATION</scope>
    <source>
        <strain evidence="11">Israel</strain>
    </source>
</reference>
<dbReference type="GO" id="GO:0015276">
    <property type="term" value="F:ligand-gated monoatomic ion channel activity"/>
    <property type="evidence" value="ECO:0007669"/>
    <property type="project" value="InterPro"/>
</dbReference>
<dbReference type="InterPro" id="IPR001320">
    <property type="entry name" value="Iontro_rcpt_C"/>
</dbReference>
<dbReference type="Proteomes" id="UP000092462">
    <property type="component" value="Unassembled WGS sequence"/>
</dbReference>
<evidence type="ECO:0000259" key="9">
    <source>
        <dbReference type="Pfam" id="PF00060"/>
    </source>
</evidence>
<keyword evidence="12" id="KW-1185">Reference proteome</keyword>
<dbReference type="EMBL" id="AJVK01000698">
    <property type="status" value="NOT_ANNOTATED_CDS"/>
    <property type="molecule type" value="Genomic_DNA"/>
</dbReference>
<dbReference type="InterPro" id="IPR056198">
    <property type="entry name" value="LBD_receptor"/>
</dbReference>
<dbReference type="VEuPathDB" id="VectorBase:PPAI013278"/>
<evidence type="ECO:0000256" key="8">
    <source>
        <dbReference type="ARBA" id="ARBA00023180"/>
    </source>
</evidence>
<dbReference type="Pfam" id="PF00060">
    <property type="entry name" value="Lig_chan"/>
    <property type="match status" value="1"/>
</dbReference>
<sequence>MKFTYGICLFLLVFLHKNCGSQMSGKKYKISEFKFGNPLSKMLASIIIEFYSVESTEVSVIKASEDRKSEINQLGIINEFLYDSKDFSLFLLENTDAVGSRFSRFYNIFVIDSYKSFRKILDKKSTIAFDFSGYYTIVLTSVHKNYTDTVTKILENCWELFIINVNIVTYDPYNTERAYMITYFPYTSEHCGKVKPVVTGVFKHNTFMNNVTIFPDKVSNFHKCHLTVGLVNFPPYMTFSVSNMGRHSFGGFEGYALNALMDHLNFNVILKTHPNLWGKFNGNKSTGVSGMLYKGEVDFTIGGFGVNEKYLNTVSTTFFYYSTPVVLLIPPGRPYTSMEKLVLPFRFITWSILAVGFVISAFVVSFAKFIAPQRRAFIFGQRNNYPFINTINAFLGGSVAQVAGRNFARFLLMLWILLGIVIRICYQGALFHFLKEQTMVSLVDTIPKLIDEGFKIYGDEALISYFSEMSNFDNHFVTINGSYYQEYRLQTLDHNFKGAVLTTELSVAYLNERFASKNKYFRTTKDQVAQFYITIPMRKNSFLKVPFDKILWRYKESGLIDHWSMLFFNLRNVKLQSEQNGPQPLNIDQLSGIFVVFLVLIAFSCLIFIMEVISTKLRFVRRLTNFLN</sequence>
<evidence type="ECO:0000256" key="3">
    <source>
        <dbReference type="ARBA" id="ARBA00022475"/>
    </source>
</evidence>
<protein>
    <submittedName>
        <fullName evidence="11">Uncharacterized protein</fullName>
    </submittedName>
</protein>
<keyword evidence="5" id="KW-1133">Transmembrane helix</keyword>
<evidence type="ECO:0000313" key="12">
    <source>
        <dbReference type="Proteomes" id="UP000092462"/>
    </source>
</evidence>
<organism evidence="11 12">
    <name type="scientific">Phlebotomus papatasi</name>
    <name type="common">Sandfly</name>
    <dbReference type="NCBI Taxonomy" id="29031"/>
    <lineage>
        <taxon>Eukaryota</taxon>
        <taxon>Metazoa</taxon>
        <taxon>Ecdysozoa</taxon>
        <taxon>Arthropoda</taxon>
        <taxon>Hexapoda</taxon>
        <taxon>Insecta</taxon>
        <taxon>Pterygota</taxon>
        <taxon>Neoptera</taxon>
        <taxon>Endopterygota</taxon>
        <taxon>Diptera</taxon>
        <taxon>Nematocera</taxon>
        <taxon>Psychodoidea</taxon>
        <taxon>Psychodidae</taxon>
        <taxon>Phlebotomus</taxon>
        <taxon>Phlebotomus</taxon>
    </lineage>
</organism>
<evidence type="ECO:0000256" key="6">
    <source>
        <dbReference type="ARBA" id="ARBA00023136"/>
    </source>
</evidence>
<evidence type="ECO:0000256" key="1">
    <source>
        <dbReference type="ARBA" id="ARBA00004651"/>
    </source>
</evidence>